<dbReference type="AlphaFoldDB" id="A0A1M5GD80"/>
<organism evidence="1 2">
    <name type="scientific">Arenibacter palladensis</name>
    <dbReference type="NCBI Taxonomy" id="237373"/>
    <lineage>
        <taxon>Bacteria</taxon>
        <taxon>Pseudomonadati</taxon>
        <taxon>Bacteroidota</taxon>
        <taxon>Flavobacteriia</taxon>
        <taxon>Flavobacteriales</taxon>
        <taxon>Flavobacteriaceae</taxon>
        <taxon>Arenibacter</taxon>
    </lineage>
</organism>
<dbReference type="Proteomes" id="UP000184406">
    <property type="component" value="Unassembled WGS sequence"/>
</dbReference>
<dbReference type="EMBL" id="FQUX01000011">
    <property type="protein sequence ID" value="SHG01693.1"/>
    <property type="molecule type" value="Genomic_DNA"/>
</dbReference>
<protein>
    <submittedName>
        <fullName evidence="1">Uncharacterized protein</fullName>
    </submittedName>
</protein>
<reference evidence="2" key="1">
    <citation type="submission" date="2016-11" db="EMBL/GenBank/DDBJ databases">
        <authorList>
            <person name="Varghese N."/>
            <person name="Submissions S."/>
        </authorList>
    </citation>
    <scope>NUCLEOTIDE SEQUENCE [LARGE SCALE GENOMIC DNA]</scope>
    <source>
        <strain evidence="2">DSM 17539</strain>
    </source>
</reference>
<sequence length="39" mass="4556">MVHHTEEGGCKLIFRRHIVFFVIVCEKLCRTGNGLFMFS</sequence>
<evidence type="ECO:0000313" key="1">
    <source>
        <dbReference type="EMBL" id="SHG01693.1"/>
    </source>
</evidence>
<name>A0A1M5GD80_9FLAO</name>
<accession>A0A1M5GD80</accession>
<proteinExistence type="predicted"/>
<keyword evidence="2" id="KW-1185">Reference proteome</keyword>
<evidence type="ECO:0000313" key="2">
    <source>
        <dbReference type="Proteomes" id="UP000184406"/>
    </source>
</evidence>
<gene>
    <name evidence="1" type="ORF">SAMN03080594_1118</name>
</gene>